<evidence type="ECO:0000313" key="3">
    <source>
        <dbReference type="Proteomes" id="UP000008898"/>
    </source>
</evidence>
<dbReference type="KEGG" id="zga:ZOBELLIA_4587"/>
<dbReference type="STRING" id="63186.ZOBELLIA_4587"/>
<reference evidence="2 3" key="2">
    <citation type="journal article" date="2012" name="Environ. Microbiol.">
        <title>Characterization of the first alginolytic operons in a marine bacterium: from their emergence in marine Flavobacteriia to their independent transfers to marine Proteobacteria and human gut Bacteroides.</title>
        <authorList>
            <person name="Thomas F."/>
            <person name="Barbeyron T."/>
            <person name="Tonon T."/>
            <person name="Genicot S."/>
            <person name="Czjzek M."/>
            <person name="Michel G."/>
        </authorList>
    </citation>
    <scope>NUCLEOTIDE SEQUENCE [LARGE SCALE GENOMIC DNA]</scope>
    <source>
        <strain evidence="3">DSM 12802 / CCUG 47099 / CIP 106680 / NCIMB 13871 / Dsij</strain>
    </source>
</reference>
<keyword evidence="1" id="KW-1133">Transmembrane helix</keyword>
<accession>G0L6X6</accession>
<dbReference type="HOGENOM" id="CLU_2757016_0_0_10"/>
<name>G0L6X6_ZOBGA</name>
<keyword evidence="1" id="KW-0472">Membrane</keyword>
<dbReference type="Proteomes" id="UP000008898">
    <property type="component" value="Chromosome"/>
</dbReference>
<proteinExistence type="predicted"/>
<keyword evidence="1" id="KW-0812">Transmembrane</keyword>
<dbReference type="EMBL" id="FP476056">
    <property type="protein sequence ID" value="CAZ98722.1"/>
    <property type="molecule type" value="Genomic_DNA"/>
</dbReference>
<protein>
    <submittedName>
        <fullName evidence="2">Putative membrane protein</fullName>
    </submittedName>
</protein>
<dbReference type="AlphaFoldDB" id="G0L6X6"/>
<keyword evidence="3" id="KW-1185">Reference proteome</keyword>
<feature type="transmembrane region" description="Helical" evidence="1">
    <location>
        <begin position="40"/>
        <end position="60"/>
    </location>
</feature>
<evidence type="ECO:0000256" key="1">
    <source>
        <dbReference type="SAM" id="Phobius"/>
    </source>
</evidence>
<reference evidence="3" key="1">
    <citation type="submission" date="2009-07" db="EMBL/GenBank/DDBJ databases">
        <title>Complete genome sequence of Zobellia galactanivorans Dsij.</title>
        <authorList>
            <consortium name="Genoscope - CEA"/>
        </authorList>
    </citation>
    <scope>NUCLEOTIDE SEQUENCE [LARGE SCALE GENOMIC DNA]</scope>
    <source>
        <strain evidence="3">DSM 12802 / CCUG 47099 / CIP 106680 / NCIMB 13871 / Dsij</strain>
    </source>
</reference>
<sequence length="70" mass="8464">MFPCTYNGIHLYFLEIIRRKGHSAPKPPIYGSSKKKRSNWINFSYLQVFLFILYLFFLLFSINNRKKTKK</sequence>
<organism evidence="2 3">
    <name type="scientific">Zobellia galactanivorans (strain DSM 12802 / CCUG 47099 / CIP 106680 / NCIMB 13871 / Dsij)</name>
    <dbReference type="NCBI Taxonomy" id="63186"/>
    <lineage>
        <taxon>Bacteria</taxon>
        <taxon>Pseudomonadati</taxon>
        <taxon>Bacteroidota</taxon>
        <taxon>Flavobacteriia</taxon>
        <taxon>Flavobacteriales</taxon>
        <taxon>Flavobacteriaceae</taxon>
        <taxon>Zobellia</taxon>
    </lineage>
</organism>
<gene>
    <name evidence="2" type="ordered locus">zobellia_4587</name>
</gene>
<evidence type="ECO:0000313" key="2">
    <source>
        <dbReference type="EMBL" id="CAZ98722.1"/>
    </source>
</evidence>